<evidence type="ECO:0000256" key="3">
    <source>
        <dbReference type="ARBA" id="ARBA00023237"/>
    </source>
</evidence>
<name>A0A365Y4E7_9BACT</name>
<dbReference type="SUPFAM" id="SSF56935">
    <property type="entry name" value="Porins"/>
    <property type="match status" value="1"/>
</dbReference>
<comment type="caution">
    <text evidence="7">The sequence shown here is derived from an EMBL/GenBank/DDBJ whole genome shotgun (WGS) entry which is preliminary data.</text>
</comment>
<keyword evidence="2 4" id="KW-0472">Membrane</keyword>
<keyword evidence="7" id="KW-0675">Receptor</keyword>
<protein>
    <submittedName>
        <fullName evidence="7">TonB-dependent receptor</fullName>
    </submittedName>
</protein>
<dbReference type="EMBL" id="QFFJ01000001">
    <property type="protein sequence ID" value="RBL92765.1"/>
    <property type="molecule type" value="Genomic_DNA"/>
</dbReference>
<evidence type="ECO:0000259" key="5">
    <source>
        <dbReference type="Pfam" id="PF00593"/>
    </source>
</evidence>
<proteinExistence type="inferred from homology"/>
<dbReference type="InterPro" id="IPR000531">
    <property type="entry name" value="Beta-barrel_TonB"/>
</dbReference>
<dbReference type="PANTHER" id="PTHR40980">
    <property type="entry name" value="PLUG DOMAIN-CONTAINING PROTEIN"/>
    <property type="match status" value="1"/>
</dbReference>
<dbReference type="Pfam" id="PF07715">
    <property type="entry name" value="Plug"/>
    <property type="match status" value="1"/>
</dbReference>
<dbReference type="InterPro" id="IPR037066">
    <property type="entry name" value="Plug_dom_sf"/>
</dbReference>
<comment type="similarity">
    <text evidence="4">Belongs to the TonB-dependent receptor family.</text>
</comment>
<evidence type="ECO:0000259" key="6">
    <source>
        <dbReference type="Pfam" id="PF07715"/>
    </source>
</evidence>
<dbReference type="Pfam" id="PF00593">
    <property type="entry name" value="TonB_dep_Rec_b-barrel"/>
    <property type="match status" value="1"/>
</dbReference>
<keyword evidence="3" id="KW-0998">Cell outer membrane</keyword>
<dbReference type="InterPro" id="IPR012910">
    <property type="entry name" value="Plug_dom"/>
</dbReference>
<dbReference type="OrthoDB" id="9768470at2"/>
<dbReference type="Pfam" id="PF13715">
    <property type="entry name" value="CarbopepD_reg_2"/>
    <property type="match status" value="1"/>
</dbReference>
<dbReference type="PANTHER" id="PTHR40980:SF4">
    <property type="entry name" value="TONB-DEPENDENT RECEPTOR-LIKE BETA-BARREL DOMAIN-CONTAINING PROTEIN"/>
    <property type="match status" value="1"/>
</dbReference>
<keyword evidence="4" id="KW-0798">TonB box</keyword>
<dbReference type="Gene3D" id="2.40.170.20">
    <property type="entry name" value="TonB-dependent receptor, beta-barrel domain"/>
    <property type="match status" value="1"/>
</dbReference>
<feature type="domain" description="TonB-dependent receptor plug" evidence="6">
    <location>
        <begin position="242"/>
        <end position="342"/>
    </location>
</feature>
<accession>A0A365Y4E7</accession>
<dbReference type="Proteomes" id="UP000253410">
    <property type="component" value="Unassembled WGS sequence"/>
</dbReference>
<dbReference type="Gene3D" id="2.60.40.1120">
    <property type="entry name" value="Carboxypeptidase-like, regulatory domain"/>
    <property type="match status" value="1"/>
</dbReference>
<dbReference type="GO" id="GO:0009279">
    <property type="term" value="C:cell outer membrane"/>
    <property type="evidence" value="ECO:0007669"/>
    <property type="project" value="UniProtKB-SubCell"/>
</dbReference>
<evidence type="ECO:0000313" key="7">
    <source>
        <dbReference type="EMBL" id="RBL92765.1"/>
    </source>
</evidence>
<sequence>MMKVSSGWKRLRSICQQLLLLLLLCLAGNRLPAQVARLAGNVTLQMDKASVADVIAGLQKQTGYVFSYDKNRLSAIMVRDIHWQQIPLGKALTALQEKAGLEYTMLNDNIAVAVRKSGHQPENVQPAGNGAIKGRIVDFETSQPLPGATISIPEASQTVISDEKGYYHFKKVPAGTYTLVITYTGYQKRTMQQLHLQADREMIADVKMQAGKTLEEVVVQSGVRRVKAVTHSTERELLNELRGATGVVSGISSELIGRTADRNAAEVVKRISGVTVVDNRFIVVRGMNERYNITYLNDNIAPSTEMYSKAFAYDLLPSSIIDKILVFKSPRPDLNGEFAGAAVKVYTKNAVPVRHIDIGVQLAHRPGSTMTDIDSYRGGKLDWLGIDDGTRKMPNLAPTYFQSGKDTRHLSQADILREFSPVLSTQRTTSTPDMQVFFNYYNAFHLGKAWLYNLSSVTYTKETTGFDVYRQTGNTDAYMTADADLNLGTNNQRIWSKQSTETGKINVLENFTLKLNPRHTLQFKNFFVNDGRRVTNINDAEGNVTPRIDSAQYMNNREKNILLSFQQRILYSGNLGGTHDWGSTHKQRLEWNLGYTYDQQNVPDQRISRFKTAFSQYSSDVPGMAYTARGTNGSDADAFLGMVSRLYVKNNEDVYNGAVDYTFHASKQWELKAGSYLSFKRRNVSRRFFRVNRGGLGPGEVSMPGNEGSGAGWPQGYGLSNPSLIYFHLQDLDRVWSTDYFQENKSGLELYDATTPVDKYVASEQYNAFYGMGSWKTPDEKLTLNGGVRVEYDRQKLAGATAADNGSLRTVFVDHPKTSILPSVNFSYRPTDAFVVRTGWGRTVNRPEFRELTPYDDFDFVNNELIRGSQQVVTATIDNYDLRLEYYPHNAEQNEVFSLGVFYKHLQDPIERMRKEKNGLADGYGFTGISFANAKDATVYGLEAEIKKSLAFLGDGFFKRLSIAINGTWVKSTTQRLVTDHYTPGVGMDTLLVSGRALQGQAPYVINAGLFYEHPGTGTKIGVTYNVNGPVIYAKSIASKDVQFSQEDKNIFNSTRPDLVQLPMHLLDLSITQRIVKSLKVKFSIQNLLDQAYRIVEDHDYNQRYNKEYPVQNRRGQTYYEGDNIYTRYKPGRYFQLGFTYAF</sequence>
<evidence type="ECO:0000256" key="2">
    <source>
        <dbReference type="ARBA" id="ARBA00023136"/>
    </source>
</evidence>
<gene>
    <name evidence="7" type="ORF">DF182_09360</name>
</gene>
<dbReference type="RefSeq" id="WP_113615365.1">
    <property type="nucleotide sequence ID" value="NZ_QFFJ01000001.1"/>
</dbReference>
<dbReference type="Gene3D" id="2.170.130.10">
    <property type="entry name" value="TonB-dependent receptor, plug domain"/>
    <property type="match status" value="1"/>
</dbReference>
<keyword evidence="8" id="KW-1185">Reference proteome</keyword>
<comment type="subcellular location">
    <subcellularLocation>
        <location evidence="1 4">Cell outer membrane</location>
    </subcellularLocation>
</comment>
<evidence type="ECO:0000313" key="8">
    <source>
        <dbReference type="Proteomes" id="UP000253410"/>
    </source>
</evidence>
<organism evidence="7 8">
    <name type="scientific">Chitinophaga flava</name>
    <dbReference type="NCBI Taxonomy" id="2259036"/>
    <lineage>
        <taxon>Bacteria</taxon>
        <taxon>Pseudomonadati</taxon>
        <taxon>Bacteroidota</taxon>
        <taxon>Chitinophagia</taxon>
        <taxon>Chitinophagales</taxon>
        <taxon>Chitinophagaceae</taxon>
        <taxon>Chitinophaga</taxon>
    </lineage>
</organism>
<evidence type="ECO:0000256" key="1">
    <source>
        <dbReference type="ARBA" id="ARBA00004442"/>
    </source>
</evidence>
<feature type="domain" description="TonB-dependent receptor-like beta-barrel" evidence="5">
    <location>
        <begin position="593"/>
        <end position="1088"/>
    </location>
</feature>
<reference evidence="7 8" key="1">
    <citation type="submission" date="2018-05" db="EMBL/GenBank/DDBJ databases">
        <title>Chitinophaga sp. K3CV102501T nov., isolated from isolated from a monsoon evergreen broad-leaved forest soil.</title>
        <authorList>
            <person name="Lv Y."/>
        </authorList>
    </citation>
    <scope>NUCLEOTIDE SEQUENCE [LARGE SCALE GENOMIC DNA]</scope>
    <source>
        <strain evidence="7 8">GDMCC 1.1325</strain>
    </source>
</reference>
<dbReference type="InterPro" id="IPR036942">
    <property type="entry name" value="Beta-barrel_TonB_sf"/>
</dbReference>
<dbReference type="AlphaFoldDB" id="A0A365Y4E7"/>
<evidence type="ECO:0000256" key="4">
    <source>
        <dbReference type="RuleBase" id="RU003357"/>
    </source>
</evidence>
<dbReference type="SUPFAM" id="SSF49464">
    <property type="entry name" value="Carboxypeptidase regulatory domain-like"/>
    <property type="match status" value="1"/>
</dbReference>
<dbReference type="InterPro" id="IPR008969">
    <property type="entry name" value="CarboxyPept-like_regulatory"/>
</dbReference>